<evidence type="ECO:0000313" key="2">
    <source>
        <dbReference type="EMBL" id="VFU12316.1"/>
    </source>
</evidence>
<keyword evidence="1" id="KW-0472">Membrane</keyword>
<proteinExistence type="predicted"/>
<reference evidence="2" key="1">
    <citation type="submission" date="2019-03" db="EMBL/GenBank/DDBJ databases">
        <authorList>
            <person name="Hao L."/>
        </authorList>
    </citation>
    <scope>NUCLEOTIDE SEQUENCE</scope>
</reference>
<keyword evidence="1" id="KW-1133">Transmembrane helix</keyword>
<dbReference type="AlphaFoldDB" id="A0A485LWM2"/>
<gene>
    <name evidence="2" type="ORF">SCFA_1670007</name>
</gene>
<protein>
    <submittedName>
        <fullName evidence="2">Uncharacterized protein</fullName>
    </submittedName>
</protein>
<evidence type="ECO:0000256" key="1">
    <source>
        <dbReference type="SAM" id="Phobius"/>
    </source>
</evidence>
<sequence length="167" mass="19993">MLDLPGYLVKTLVKYHQIIIALLGGILTWSLFRASDKYKEKKFKEIVLLQFLNETQCIGNKNLFIEDDLWVIRIDLHNLDIMLRCNFFSPVKHQKLIYELMELYRWIVNHDEVAGINNLALIIRGETPVREMVLFYSREVRNRIERVREMIKKSFPEIAREHKKMSE</sequence>
<accession>A0A485LWM2</accession>
<name>A0A485LWM2_9ZZZZ</name>
<dbReference type="EMBL" id="CAADRN010000076">
    <property type="protein sequence ID" value="VFU12316.1"/>
    <property type="molecule type" value="Genomic_DNA"/>
</dbReference>
<keyword evidence="1" id="KW-0812">Transmembrane</keyword>
<organism evidence="2">
    <name type="scientific">anaerobic digester metagenome</name>
    <dbReference type="NCBI Taxonomy" id="1263854"/>
    <lineage>
        <taxon>unclassified sequences</taxon>
        <taxon>metagenomes</taxon>
        <taxon>ecological metagenomes</taxon>
    </lineage>
</organism>
<feature type="transmembrane region" description="Helical" evidence="1">
    <location>
        <begin position="12"/>
        <end position="32"/>
    </location>
</feature>